<feature type="domain" description="Carboxymuconolactone decarboxylase-like" evidence="1">
    <location>
        <begin position="121"/>
        <end position="205"/>
    </location>
</feature>
<reference evidence="2" key="1">
    <citation type="submission" date="2009-12" db="EMBL/GenBank/DDBJ databases">
        <title>Complete sequence of Dickeya dadantii Ech586.</title>
        <authorList>
            <consortium name="US DOE Joint Genome Institute"/>
            <person name="Lucas S."/>
            <person name="Copeland A."/>
            <person name="Lapidus A."/>
            <person name="Glavina del Rio T."/>
            <person name="Tice H."/>
            <person name="Bruce D."/>
            <person name="Goodwin L."/>
            <person name="Pitluck S."/>
            <person name="Munk A.C."/>
            <person name="Brettin T."/>
            <person name="Detter J.C."/>
            <person name="Han C."/>
            <person name="Tapia R."/>
            <person name="Larimer F."/>
            <person name="Land M."/>
            <person name="Hauser L."/>
            <person name="Kyrpides N."/>
            <person name="Mikhailova N."/>
            <person name="Balakrishnan V."/>
            <person name="Glasner J."/>
            <person name="Perna N.T."/>
        </authorList>
    </citation>
    <scope>NUCLEOTIDE SEQUENCE [LARGE SCALE GENOMIC DNA]</scope>
    <source>
        <strain evidence="2">Ech586</strain>
    </source>
</reference>
<dbReference type="PANTHER" id="PTHR33570:SF2">
    <property type="entry name" value="CARBOXYMUCONOLACTONE DECARBOXYLASE-LIKE DOMAIN-CONTAINING PROTEIN"/>
    <property type="match status" value="1"/>
</dbReference>
<dbReference type="SUPFAM" id="SSF69118">
    <property type="entry name" value="AhpD-like"/>
    <property type="match status" value="1"/>
</dbReference>
<organism evidence="2 3">
    <name type="scientific">Dickeya zeae (strain Ech586)</name>
    <name type="common">Dickeya dadantii (strain Ech586)</name>
    <dbReference type="NCBI Taxonomy" id="590409"/>
    <lineage>
        <taxon>Bacteria</taxon>
        <taxon>Pseudomonadati</taxon>
        <taxon>Pseudomonadota</taxon>
        <taxon>Gammaproteobacteria</taxon>
        <taxon>Enterobacterales</taxon>
        <taxon>Pectobacteriaceae</taxon>
        <taxon>Dickeya</taxon>
        <taxon>Dickeya parazeae</taxon>
    </lineage>
</organism>
<evidence type="ECO:0000313" key="2">
    <source>
        <dbReference type="EMBL" id="ACZ76926.1"/>
    </source>
</evidence>
<feature type="domain" description="Carboxymuconolactone decarboxylase-like" evidence="1">
    <location>
        <begin position="5"/>
        <end position="67"/>
    </location>
</feature>
<proteinExistence type="predicted"/>
<dbReference type="HOGENOM" id="CLU_093841_0_0_6"/>
<dbReference type="STRING" id="590409.Dd586_2071"/>
<dbReference type="InterPro" id="IPR029032">
    <property type="entry name" value="AhpD-like"/>
</dbReference>
<dbReference type="AlphaFoldDB" id="D2C017"/>
<gene>
    <name evidence="2" type="ordered locus">Dd586_2071</name>
</gene>
<dbReference type="InterPro" id="IPR003779">
    <property type="entry name" value="CMD-like"/>
</dbReference>
<sequence>MQTLLNEKQQSIISIAAFTATGDMNDLNAALHDGLNTRLTISEIKEILVQMYAYAGFPRSLNALAAFMKVTEERHQQGIRDEIGIPATPLPEKWNSLESGYHNQTRLVGHPVSGALFEFAPAIDQFLKAHLFGDIFQRDILSWQTRELATISALAAMPGVNSQLESHYAISLNNGFTVEQLKDFTDILSANCGATIAGNAREVLNQLLAKRNSECLQ</sequence>
<dbReference type="RefSeq" id="WP_012884743.1">
    <property type="nucleotide sequence ID" value="NC_013592.1"/>
</dbReference>
<dbReference type="InterPro" id="IPR052512">
    <property type="entry name" value="4CMD/NDH-1_regulator"/>
</dbReference>
<dbReference type="KEGG" id="ddc:Dd586_2071"/>
<dbReference type="Gene3D" id="1.20.1290.10">
    <property type="entry name" value="AhpD-like"/>
    <property type="match status" value="1"/>
</dbReference>
<dbReference type="PANTHER" id="PTHR33570">
    <property type="entry name" value="4-CARBOXYMUCONOLACTONE DECARBOXYLASE FAMILY PROTEIN"/>
    <property type="match status" value="1"/>
</dbReference>
<dbReference type="Pfam" id="PF02627">
    <property type="entry name" value="CMD"/>
    <property type="match status" value="2"/>
</dbReference>
<protein>
    <submittedName>
        <fullName evidence="2">Carboxymuconolactone decarboxylase</fullName>
    </submittedName>
</protein>
<name>D2C017_DICZ5</name>
<dbReference type="EMBL" id="CP001836">
    <property type="protein sequence ID" value="ACZ76926.1"/>
    <property type="molecule type" value="Genomic_DNA"/>
</dbReference>
<evidence type="ECO:0000259" key="1">
    <source>
        <dbReference type="Pfam" id="PF02627"/>
    </source>
</evidence>
<dbReference type="Proteomes" id="UP000001446">
    <property type="component" value="Chromosome"/>
</dbReference>
<accession>D2C017</accession>
<evidence type="ECO:0000313" key="3">
    <source>
        <dbReference type="Proteomes" id="UP000001446"/>
    </source>
</evidence>
<dbReference type="GO" id="GO:0051920">
    <property type="term" value="F:peroxiredoxin activity"/>
    <property type="evidence" value="ECO:0007669"/>
    <property type="project" value="InterPro"/>
</dbReference>
<keyword evidence="3" id="KW-1185">Reference proteome</keyword>
<dbReference type="eggNOG" id="COG0599">
    <property type="taxonomic scope" value="Bacteria"/>
</dbReference>